<proteinExistence type="predicted"/>
<feature type="chain" id="PRO_5043506224" description="Prokineticin domain-containing protein" evidence="4">
    <location>
        <begin position="20"/>
        <end position="146"/>
    </location>
</feature>
<keyword evidence="7" id="KW-1185">Reference proteome</keyword>
<reference evidence="6 7" key="1">
    <citation type="submission" date="2024-05" db="EMBL/GenBank/DDBJ databases">
        <authorList>
            <person name="Wallberg A."/>
        </authorList>
    </citation>
    <scope>NUCLEOTIDE SEQUENCE [LARGE SCALE GENOMIC DNA]</scope>
</reference>
<feature type="domain" description="Prokineticin" evidence="5">
    <location>
        <begin position="29"/>
        <end position="98"/>
    </location>
</feature>
<accession>A0AAV2S9R4</accession>
<dbReference type="Gene3D" id="2.10.80.10">
    <property type="entry name" value="Lipase, subunit A"/>
    <property type="match status" value="1"/>
</dbReference>
<feature type="signal peptide" evidence="4">
    <location>
        <begin position="1"/>
        <end position="19"/>
    </location>
</feature>
<sequence length="146" mass="15942">MKYLTIIILTILATSGVQGLMFPPEPGPSCADNIDCSSGCCLMTGRSHRRPVGICQPVRQMGEYCAPGNRLRDFYVSRVYTYSCPCAAGLTCKPAWSKKHYGMNVVEDPKCMPENMHPYVLHMKGDGYNTGGGGRHPNAVDIIPAQ</sequence>
<evidence type="ECO:0000256" key="3">
    <source>
        <dbReference type="ARBA" id="ARBA00023157"/>
    </source>
</evidence>
<comment type="subcellular location">
    <subcellularLocation>
        <location evidence="1">Secreted</location>
    </subcellularLocation>
</comment>
<organism evidence="6 7">
    <name type="scientific">Meganyctiphanes norvegica</name>
    <name type="common">Northern krill</name>
    <name type="synonym">Thysanopoda norvegica</name>
    <dbReference type="NCBI Taxonomy" id="48144"/>
    <lineage>
        <taxon>Eukaryota</taxon>
        <taxon>Metazoa</taxon>
        <taxon>Ecdysozoa</taxon>
        <taxon>Arthropoda</taxon>
        <taxon>Crustacea</taxon>
        <taxon>Multicrustacea</taxon>
        <taxon>Malacostraca</taxon>
        <taxon>Eumalacostraca</taxon>
        <taxon>Eucarida</taxon>
        <taxon>Euphausiacea</taxon>
        <taxon>Euphausiidae</taxon>
        <taxon>Meganyctiphanes</taxon>
    </lineage>
</organism>
<gene>
    <name evidence="6" type="ORF">MNOR_LOCUS33991</name>
</gene>
<evidence type="ECO:0000313" key="7">
    <source>
        <dbReference type="Proteomes" id="UP001497623"/>
    </source>
</evidence>
<evidence type="ECO:0000256" key="4">
    <source>
        <dbReference type="SAM" id="SignalP"/>
    </source>
</evidence>
<dbReference type="Proteomes" id="UP001497623">
    <property type="component" value="Unassembled WGS sequence"/>
</dbReference>
<dbReference type="EMBL" id="CAXKWB010050813">
    <property type="protein sequence ID" value="CAL4170407.1"/>
    <property type="molecule type" value="Genomic_DNA"/>
</dbReference>
<evidence type="ECO:0000313" key="6">
    <source>
        <dbReference type="EMBL" id="CAL4170407.1"/>
    </source>
</evidence>
<dbReference type="GO" id="GO:0005576">
    <property type="term" value="C:extracellular region"/>
    <property type="evidence" value="ECO:0007669"/>
    <property type="project" value="UniProtKB-SubCell"/>
</dbReference>
<dbReference type="AlphaFoldDB" id="A0AAV2S9R4"/>
<keyword evidence="2" id="KW-0964">Secreted</keyword>
<keyword evidence="4" id="KW-0732">Signal</keyword>
<comment type="caution">
    <text evidence="6">The sequence shown here is derived from an EMBL/GenBank/DDBJ whole genome shotgun (WGS) entry which is preliminary data.</text>
</comment>
<evidence type="ECO:0000259" key="5">
    <source>
        <dbReference type="Pfam" id="PF06607"/>
    </source>
</evidence>
<evidence type="ECO:0000256" key="1">
    <source>
        <dbReference type="ARBA" id="ARBA00004613"/>
    </source>
</evidence>
<evidence type="ECO:0000256" key="2">
    <source>
        <dbReference type="ARBA" id="ARBA00022525"/>
    </source>
</evidence>
<name>A0AAV2S9R4_MEGNR</name>
<protein>
    <recommendedName>
        <fullName evidence="5">Prokineticin domain-containing protein</fullName>
    </recommendedName>
</protein>
<dbReference type="InterPro" id="IPR023569">
    <property type="entry name" value="Prokineticin_domain"/>
</dbReference>
<keyword evidence="3" id="KW-1015">Disulfide bond</keyword>
<dbReference type="Pfam" id="PF06607">
    <property type="entry name" value="Prokineticin"/>
    <property type="match status" value="1"/>
</dbReference>